<dbReference type="PANTHER" id="PTHR46797:SF23">
    <property type="entry name" value="HTH-TYPE TRANSCRIPTIONAL REGULATOR SUTR"/>
    <property type="match status" value="1"/>
</dbReference>
<keyword evidence="1" id="KW-0805">Transcription regulation</keyword>
<dbReference type="Pfam" id="PF01381">
    <property type="entry name" value="HTH_3"/>
    <property type="match status" value="1"/>
</dbReference>
<dbReference type="Gene3D" id="1.10.260.40">
    <property type="entry name" value="lambda repressor-like DNA-binding domains"/>
    <property type="match status" value="1"/>
</dbReference>
<dbReference type="EMBL" id="BK057790">
    <property type="protein sequence ID" value="DAE91822.1"/>
    <property type="molecule type" value="Genomic_DNA"/>
</dbReference>
<keyword evidence="2" id="KW-0238">DNA-binding</keyword>
<protein>
    <submittedName>
        <fullName evidence="5">Helix-turn-helix XRE-family like protein</fullName>
    </submittedName>
</protein>
<evidence type="ECO:0000256" key="3">
    <source>
        <dbReference type="ARBA" id="ARBA00023163"/>
    </source>
</evidence>
<name>A0A8S5RQT7_9CAUD</name>
<keyword evidence="3" id="KW-0804">Transcription</keyword>
<dbReference type="InterPro" id="IPR050807">
    <property type="entry name" value="TransReg_Diox_bact_type"/>
</dbReference>
<evidence type="ECO:0000313" key="5">
    <source>
        <dbReference type="EMBL" id="DAE91822.1"/>
    </source>
</evidence>
<dbReference type="InterPro" id="IPR010982">
    <property type="entry name" value="Lambda_DNA-bd_dom_sf"/>
</dbReference>
<evidence type="ECO:0000259" key="4">
    <source>
        <dbReference type="PROSITE" id="PS50943"/>
    </source>
</evidence>
<dbReference type="CDD" id="cd00093">
    <property type="entry name" value="HTH_XRE"/>
    <property type="match status" value="1"/>
</dbReference>
<dbReference type="PROSITE" id="PS50943">
    <property type="entry name" value="HTH_CROC1"/>
    <property type="match status" value="1"/>
</dbReference>
<dbReference type="GO" id="GO:0003677">
    <property type="term" value="F:DNA binding"/>
    <property type="evidence" value="ECO:0007669"/>
    <property type="project" value="UniProtKB-KW"/>
</dbReference>
<dbReference type="SMART" id="SM00530">
    <property type="entry name" value="HTH_XRE"/>
    <property type="match status" value="1"/>
</dbReference>
<reference evidence="5" key="1">
    <citation type="journal article" date="2021" name="Proc. Natl. Acad. Sci. U.S.A.">
        <title>A Catalog of Tens of Thousands of Viruses from Human Metagenomes Reveals Hidden Associations with Chronic Diseases.</title>
        <authorList>
            <person name="Tisza M.J."/>
            <person name="Buck C.B."/>
        </authorList>
    </citation>
    <scope>NUCLEOTIDE SEQUENCE</scope>
    <source>
        <strain evidence="5">Ct1NJ1</strain>
    </source>
</reference>
<sequence length="67" mass="7622">MQESNLIENKVRYWRKKRGLTQDRLAELSGLSRVSISEIERGTADTKISTIKALAKALNVEFAEIFP</sequence>
<dbReference type="SUPFAM" id="SSF47413">
    <property type="entry name" value="lambda repressor-like DNA-binding domains"/>
    <property type="match status" value="1"/>
</dbReference>
<evidence type="ECO:0000256" key="1">
    <source>
        <dbReference type="ARBA" id="ARBA00023015"/>
    </source>
</evidence>
<feature type="domain" description="HTH cro/C1-type" evidence="4">
    <location>
        <begin position="11"/>
        <end position="65"/>
    </location>
</feature>
<dbReference type="InterPro" id="IPR001387">
    <property type="entry name" value="Cro/C1-type_HTH"/>
</dbReference>
<dbReference type="PANTHER" id="PTHR46797">
    <property type="entry name" value="HTH-TYPE TRANSCRIPTIONAL REGULATOR"/>
    <property type="match status" value="1"/>
</dbReference>
<accession>A0A8S5RQT7</accession>
<proteinExistence type="predicted"/>
<organism evidence="5">
    <name type="scientific">Siphoviridae sp. ct1NJ1</name>
    <dbReference type="NCBI Taxonomy" id="2827557"/>
    <lineage>
        <taxon>Viruses</taxon>
        <taxon>Duplodnaviria</taxon>
        <taxon>Heunggongvirae</taxon>
        <taxon>Uroviricota</taxon>
        <taxon>Caudoviricetes</taxon>
    </lineage>
</organism>
<dbReference type="GO" id="GO:0003700">
    <property type="term" value="F:DNA-binding transcription factor activity"/>
    <property type="evidence" value="ECO:0007669"/>
    <property type="project" value="TreeGrafter"/>
</dbReference>
<evidence type="ECO:0000256" key="2">
    <source>
        <dbReference type="ARBA" id="ARBA00023125"/>
    </source>
</evidence>